<reference evidence="8 9" key="1">
    <citation type="submission" date="2015-05" db="EMBL/GenBank/DDBJ databases">
        <title>A genomic and transcriptomic approach to investigate the blue pigment phenotype in Pseudomonas fluorescens.</title>
        <authorList>
            <person name="Andreani N.A."/>
            <person name="Cardazzo B."/>
        </authorList>
    </citation>
    <scope>NUCLEOTIDE SEQUENCE [LARGE SCALE GENOMIC DNA]</scope>
    <source>
        <strain evidence="8 9">Ps_40</strain>
    </source>
</reference>
<organism evidence="8 9">
    <name type="scientific">Pseudomonas fluorescens</name>
    <dbReference type="NCBI Taxonomy" id="294"/>
    <lineage>
        <taxon>Bacteria</taxon>
        <taxon>Pseudomonadati</taxon>
        <taxon>Pseudomonadota</taxon>
        <taxon>Gammaproteobacteria</taxon>
        <taxon>Pseudomonadales</taxon>
        <taxon>Pseudomonadaceae</taxon>
        <taxon>Pseudomonas</taxon>
    </lineage>
</organism>
<dbReference type="PATRIC" id="fig|294.195.peg.3785"/>
<dbReference type="GO" id="GO:0003886">
    <property type="term" value="F:DNA (cytosine-5-)-methyltransferase activity"/>
    <property type="evidence" value="ECO:0007669"/>
    <property type="project" value="UniProtKB-EC"/>
</dbReference>
<comment type="similarity">
    <text evidence="7">Belongs to the class I-like SAM-binding methyltransferase superfamily. C5-methyltransferase family.</text>
</comment>
<dbReference type="InterPro" id="IPR029063">
    <property type="entry name" value="SAM-dependent_MTases_sf"/>
</dbReference>
<dbReference type="REBASE" id="220319">
    <property type="entry name" value="M.PflPs40ORF3531P"/>
</dbReference>
<dbReference type="InterPro" id="IPR001525">
    <property type="entry name" value="C5_MeTfrase"/>
</dbReference>
<dbReference type="InterPro" id="IPR050390">
    <property type="entry name" value="C5-Methyltransferase"/>
</dbReference>
<keyword evidence="5" id="KW-0680">Restriction system</keyword>
<evidence type="ECO:0000256" key="4">
    <source>
        <dbReference type="ARBA" id="ARBA00022691"/>
    </source>
</evidence>
<feature type="active site" evidence="7">
    <location>
        <position position="79"/>
    </location>
</feature>
<evidence type="ECO:0000313" key="9">
    <source>
        <dbReference type="Proteomes" id="UP000063434"/>
    </source>
</evidence>
<gene>
    <name evidence="8" type="primary">ydiO</name>
    <name evidence="8" type="ORF">PFL603g_03531</name>
</gene>
<evidence type="ECO:0000256" key="1">
    <source>
        <dbReference type="ARBA" id="ARBA00011975"/>
    </source>
</evidence>
<sequence length="324" mass="36528">MDQIRTFDMFCGAGGSSLGARDGGAKIVGGVDLWAPAVESFKLNFPESHVFKEDLRILTPEKVMEKTGPIDLLISSPECTHHTCARGSKPRSDESKDTAFQVIRYAEAMQPRWITLENVVHMKPWGRYNELMDELLRLKYNVREQVIDASGFGVAQRRRRLFMIADLLEMPSVVTPLRSYYKNVWDILDAPGTHKMSPLRKPNRAKETLARAERAISELGSDKSFLIVYYGSDGGGGWQRMDAPLRTITTVDRFAYVQPTSEGHMMRMLQPVELRRAMGFPETYKFPDVTRREKVKLMGNAVCSPVMEAIVASLVLSKKIHTAA</sequence>
<keyword evidence="4 7" id="KW-0949">S-adenosyl-L-methionine</keyword>
<dbReference type="GO" id="GO:0009307">
    <property type="term" value="P:DNA restriction-modification system"/>
    <property type="evidence" value="ECO:0007669"/>
    <property type="project" value="UniProtKB-KW"/>
</dbReference>
<evidence type="ECO:0000313" key="8">
    <source>
        <dbReference type="EMBL" id="KWV73421.1"/>
    </source>
</evidence>
<dbReference type="EMBL" id="LCYC01000048">
    <property type="protein sequence ID" value="KWV73421.1"/>
    <property type="molecule type" value="Genomic_DNA"/>
</dbReference>
<comment type="catalytic activity">
    <reaction evidence="6">
        <text>a 2'-deoxycytidine in DNA + S-adenosyl-L-methionine = a 5-methyl-2'-deoxycytidine in DNA + S-adenosyl-L-homocysteine + H(+)</text>
        <dbReference type="Rhea" id="RHEA:13681"/>
        <dbReference type="Rhea" id="RHEA-COMP:11369"/>
        <dbReference type="Rhea" id="RHEA-COMP:11370"/>
        <dbReference type="ChEBI" id="CHEBI:15378"/>
        <dbReference type="ChEBI" id="CHEBI:57856"/>
        <dbReference type="ChEBI" id="CHEBI:59789"/>
        <dbReference type="ChEBI" id="CHEBI:85452"/>
        <dbReference type="ChEBI" id="CHEBI:85454"/>
        <dbReference type="EC" id="2.1.1.37"/>
    </reaction>
</comment>
<protein>
    <recommendedName>
        <fullName evidence="1">DNA (cytosine-5-)-methyltransferase</fullName>
        <ecNumber evidence="1">2.1.1.37</ecNumber>
    </recommendedName>
</protein>
<dbReference type="PANTHER" id="PTHR10629">
    <property type="entry name" value="CYTOSINE-SPECIFIC METHYLTRANSFERASE"/>
    <property type="match status" value="1"/>
</dbReference>
<dbReference type="EC" id="2.1.1.37" evidence="1"/>
<dbReference type="Proteomes" id="UP000063434">
    <property type="component" value="Unassembled WGS sequence"/>
</dbReference>
<evidence type="ECO:0000256" key="3">
    <source>
        <dbReference type="ARBA" id="ARBA00022679"/>
    </source>
</evidence>
<dbReference type="PRINTS" id="PR00105">
    <property type="entry name" value="C5METTRFRASE"/>
</dbReference>
<dbReference type="PROSITE" id="PS51679">
    <property type="entry name" value="SAM_MT_C5"/>
    <property type="match status" value="1"/>
</dbReference>
<accession>A0A120FYP3</accession>
<dbReference type="GO" id="GO:0032259">
    <property type="term" value="P:methylation"/>
    <property type="evidence" value="ECO:0007669"/>
    <property type="project" value="UniProtKB-KW"/>
</dbReference>
<dbReference type="Pfam" id="PF00145">
    <property type="entry name" value="DNA_methylase"/>
    <property type="match status" value="1"/>
</dbReference>
<evidence type="ECO:0000256" key="6">
    <source>
        <dbReference type="ARBA" id="ARBA00047422"/>
    </source>
</evidence>
<dbReference type="GO" id="GO:0003677">
    <property type="term" value="F:DNA binding"/>
    <property type="evidence" value="ECO:0007669"/>
    <property type="project" value="TreeGrafter"/>
</dbReference>
<dbReference type="Gene3D" id="3.90.120.10">
    <property type="entry name" value="DNA Methylase, subunit A, domain 2"/>
    <property type="match status" value="1"/>
</dbReference>
<keyword evidence="3 7" id="KW-0808">Transferase</keyword>
<name>A0A120FYP3_PSEFL</name>
<dbReference type="AlphaFoldDB" id="A0A120FYP3"/>
<comment type="caution">
    <text evidence="8">The sequence shown here is derived from an EMBL/GenBank/DDBJ whole genome shotgun (WGS) entry which is preliminary data.</text>
</comment>
<dbReference type="PANTHER" id="PTHR10629:SF52">
    <property type="entry name" value="DNA (CYTOSINE-5)-METHYLTRANSFERASE 1"/>
    <property type="match status" value="1"/>
</dbReference>
<dbReference type="GO" id="GO:0044027">
    <property type="term" value="P:negative regulation of gene expression via chromosomal CpG island methylation"/>
    <property type="evidence" value="ECO:0007669"/>
    <property type="project" value="TreeGrafter"/>
</dbReference>
<keyword evidence="2 7" id="KW-0489">Methyltransferase</keyword>
<evidence type="ECO:0000256" key="5">
    <source>
        <dbReference type="ARBA" id="ARBA00022747"/>
    </source>
</evidence>
<dbReference type="Gene3D" id="3.40.50.150">
    <property type="entry name" value="Vaccinia Virus protein VP39"/>
    <property type="match status" value="1"/>
</dbReference>
<proteinExistence type="inferred from homology"/>
<evidence type="ECO:0000256" key="2">
    <source>
        <dbReference type="ARBA" id="ARBA00022603"/>
    </source>
</evidence>
<evidence type="ECO:0000256" key="7">
    <source>
        <dbReference type="PROSITE-ProRule" id="PRU01016"/>
    </source>
</evidence>
<dbReference type="SUPFAM" id="SSF53335">
    <property type="entry name" value="S-adenosyl-L-methionine-dependent methyltransferases"/>
    <property type="match status" value="1"/>
</dbReference>